<accession>A0A6L9MJV8</accession>
<evidence type="ECO:0000313" key="3">
    <source>
        <dbReference type="Proteomes" id="UP000476332"/>
    </source>
</evidence>
<dbReference type="SUPFAM" id="SSF160935">
    <property type="entry name" value="VPA0735-like"/>
    <property type="match status" value="1"/>
</dbReference>
<organism evidence="2 3">
    <name type="scientific">Aurantimonas aggregata</name>
    <dbReference type="NCBI Taxonomy" id="2047720"/>
    <lineage>
        <taxon>Bacteria</taxon>
        <taxon>Pseudomonadati</taxon>
        <taxon>Pseudomonadota</taxon>
        <taxon>Alphaproteobacteria</taxon>
        <taxon>Hyphomicrobiales</taxon>
        <taxon>Aurantimonadaceae</taxon>
        <taxon>Aurantimonas</taxon>
    </lineage>
</organism>
<comment type="caution">
    <text evidence="2">The sequence shown here is derived from an EMBL/GenBank/DDBJ whole genome shotgun (WGS) entry which is preliminary data.</text>
</comment>
<evidence type="ECO:0000313" key="2">
    <source>
        <dbReference type="EMBL" id="NDV87760.1"/>
    </source>
</evidence>
<evidence type="ECO:0000259" key="1">
    <source>
        <dbReference type="Pfam" id="PF06742"/>
    </source>
</evidence>
<dbReference type="RefSeq" id="WP_163044513.1">
    <property type="nucleotide sequence ID" value="NZ_JAAAMJ010000010.1"/>
</dbReference>
<reference evidence="2 3" key="1">
    <citation type="submission" date="2020-01" db="EMBL/GenBank/DDBJ databases">
        <title>Genomes of bacteria type strains.</title>
        <authorList>
            <person name="Chen J."/>
            <person name="Zhu S."/>
            <person name="Chen J."/>
        </authorList>
    </citation>
    <scope>NUCLEOTIDE SEQUENCE [LARGE SCALE GENOMIC DNA]</scope>
    <source>
        <strain evidence="2 3">KCTC 52919</strain>
    </source>
</reference>
<dbReference type="PIRSF" id="PIRSF009471">
    <property type="entry name" value="UCP009471"/>
    <property type="match status" value="1"/>
</dbReference>
<dbReference type="Proteomes" id="UP000476332">
    <property type="component" value="Unassembled WGS sequence"/>
</dbReference>
<keyword evidence="3" id="KW-1185">Reference proteome</keyword>
<dbReference type="InterPro" id="IPR010621">
    <property type="entry name" value="DUF1214"/>
</dbReference>
<dbReference type="AlphaFoldDB" id="A0A6L9MJV8"/>
<protein>
    <submittedName>
        <fullName evidence="2">DUF1214 domain-containing protein</fullName>
    </submittedName>
</protein>
<dbReference type="EMBL" id="JAAAMJ010000010">
    <property type="protein sequence ID" value="NDV87760.1"/>
    <property type="molecule type" value="Genomic_DNA"/>
</dbReference>
<dbReference type="InterPro" id="IPR037049">
    <property type="entry name" value="DUF1214_C_sf"/>
</dbReference>
<sequence length="194" mass="20293">MRFTLLVILALAIAIGLGGWSARWALDQSAEIGTVAVGPWVANPTAGAPDADPYSKARLAKVGNLTLGLGEGVQFTAERDAAGRPLRRECQYRIAGQVPAARVWTIAPYSADGRLIQPGSGRVAWLTSNNLMRAEDNSFQIAIGPLARAGNWLATSGTGPLVLALSLYDTPVSAASGVANVVLPELSREKCLDG</sequence>
<proteinExistence type="predicted"/>
<dbReference type="Gene3D" id="2.60.120.600">
    <property type="entry name" value="Domain of unknown function DUF1214, C-terminal domain"/>
    <property type="match status" value="1"/>
</dbReference>
<gene>
    <name evidence="2" type="ORF">GTW51_13720</name>
</gene>
<dbReference type="InterPro" id="IPR012038">
    <property type="entry name" value="UCP009471"/>
</dbReference>
<dbReference type="Pfam" id="PF06742">
    <property type="entry name" value="DUF1214"/>
    <property type="match status" value="1"/>
</dbReference>
<feature type="domain" description="DUF1214" evidence="1">
    <location>
        <begin position="71"/>
        <end position="170"/>
    </location>
</feature>
<name>A0A6L9MJV8_9HYPH</name>